<accession>A0A8T9SYA4</accession>
<evidence type="ECO:0000313" key="1">
    <source>
        <dbReference type="EMBL" id="UOR05180.1"/>
    </source>
</evidence>
<dbReference type="EMBL" id="CP095053">
    <property type="protein sequence ID" value="UOR05180.1"/>
    <property type="molecule type" value="Genomic_DNA"/>
</dbReference>
<dbReference type="KEGG" id="haei:MUN82_19860"/>
<keyword evidence="2" id="KW-1185">Reference proteome</keyword>
<sequence length="194" mass="21824">MFSQQSTQIKMKLNKFILPILTAIIMSCSKDETTNLSVLTTLKGESGISYNESLSKWYELKKTNGNSYVYQTTFVSWTGFGSITEIKIEKGIVTSRAYQEFKINATNGQREIIDTYTETKANLGSHKKGAAPLTIDDLYNSCASEYLIVDKEKNTLYFDTDKINGSMNLCGFVPKGCADDCFRGIRINSFKWSD</sequence>
<gene>
    <name evidence="1" type="ORF">MUN82_19860</name>
</gene>
<dbReference type="RefSeq" id="WP_245093238.1">
    <property type="nucleotide sequence ID" value="NZ_CP095053.1"/>
</dbReference>
<evidence type="ECO:0000313" key="2">
    <source>
        <dbReference type="Proteomes" id="UP000829925"/>
    </source>
</evidence>
<proteinExistence type="predicted"/>
<name>A0A8T9SYA4_9BACT</name>
<reference evidence="1 2" key="1">
    <citation type="submission" date="2022-04" db="EMBL/GenBank/DDBJ databases">
        <title>Hymenobacter sp. isolated from the air.</title>
        <authorList>
            <person name="Won M."/>
            <person name="Lee C.-M."/>
            <person name="Woen H.-Y."/>
            <person name="Kwon S.-W."/>
        </authorList>
    </citation>
    <scope>NUCLEOTIDE SEQUENCE [LARGE SCALE GENOMIC DNA]</scope>
    <source>
        <strain evidence="2">5413 J-13</strain>
    </source>
</reference>
<organism evidence="1 2">
    <name type="scientific">Hymenobacter aerilatus</name>
    <dbReference type="NCBI Taxonomy" id="2932251"/>
    <lineage>
        <taxon>Bacteria</taxon>
        <taxon>Pseudomonadati</taxon>
        <taxon>Bacteroidota</taxon>
        <taxon>Cytophagia</taxon>
        <taxon>Cytophagales</taxon>
        <taxon>Hymenobacteraceae</taxon>
        <taxon>Hymenobacter</taxon>
    </lineage>
</organism>
<dbReference type="Proteomes" id="UP000829925">
    <property type="component" value="Chromosome"/>
</dbReference>
<dbReference type="AlphaFoldDB" id="A0A8T9SYA4"/>
<protein>
    <submittedName>
        <fullName evidence="1">Uncharacterized protein</fullName>
    </submittedName>
</protein>